<dbReference type="PATRIC" id="fig|571913.6.peg.4598"/>
<dbReference type="GO" id="GO:0015171">
    <property type="term" value="F:amino acid transmembrane transporter activity"/>
    <property type="evidence" value="ECO:0007669"/>
    <property type="project" value="TreeGrafter"/>
</dbReference>
<evidence type="ECO:0000256" key="1">
    <source>
        <dbReference type="ARBA" id="ARBA00004651"/>
    </source>
</evidence>
<evidence type="ECO:0000256" key="2">
    <source>
        <dbReference type="ARBA" id="ARBA00022475"/>
    </source>
</evidence>
<evidence type="ECO:0000313" key="8">
    <source>
        <dbReference type="Proteomes" id="UP000066480"/>
    </source>
</evidence>
<proteinExistence type="predicted"/>
<dbReference type="AlphaFoldDB" id="A0A0K1JN57"/>
<evidence type="ECO:0000256" key="3">
    <source>
        <dbReference type="ARBA" id="ARBA00022692"/>
    </source>
</evidence>
<dbReference type="GO" id="GO:0005886">
    <property type="term" value="C:plasma membrane"/>
    <property type="evidence" value="ECO:0007669"/>
    <property type="project" value="UniProtKB-SubCell"/>
</dbReference>
<comment type="subcellular location">
    <subcellularLocation>
        <location evidence="1">Cell membrane</location>
        <topology evidence="1">Multi-pass membrane protein</topology>
    </subcellularLocation>
</comment>
<keyword evidence="8" id="KW-1185">Reference proteome</keyword>
<dbReference type="RefSeq" id="WP_052595308.1">
    <property type="nucleotide sequence ID" value="NZ_CP011112.1"/>
</dbReference>
<feature type="transmembrane region" description="Helical" evidence="6">
    <location>
        <begin position="148"/>
        <end position="178"/>
    </location>
</feature>
<evidence type="ECO:0000256" key="6">
    <source>
        <dbReference type="SAM" id="Phobius"/>
    </source>
</evidence>
<organism evidence="7 8">
    <name type="scientific">Luteipulveratus mongoliensis</name>
    <dbReference type="NCBI Taxonomy" id="571913"/>
    <lineage>
        <taxon>Bacteria</taxon>
        <taxon>Bacillati</taxon>
        <taxon>Actinomycetota</taxon>
        <taxon>Actinomycetes</taxon>
        <taxon>Micrococcales</taxon>
        <taxon>Dermacoccaceae</taxon>
        <taxon>Luteipulveratus</taxon>
    </lineage>
</organism>
<accession>A0A0K1JN57</accession>
<feature type="transmembrane region" description="Helical" evidence="6">
    <location>
        <begin position="6"/>
        <end position="28"/>
    </location>
</feature>
<feature type="transmembrane region" description="Helical" evidence="6">
    <location>
        <begin position="115"/>
        <end position="136"/>
    </location>
</feature>
<dbReference type="PIRSF" id="PIRSF006324">
    <property type="entry name" value="LeuE"/>
    <property type="match status" value="1"/>
</dbReference>
<dbReference type="PANTHER" id="PTHR30086:SF20">
    <property type="entry name" value="ARGININE EXPORTER PROTEIN ARGO-RELATED"/>
    <property type="match status" value="1"/>
</dbReference>
<keyword evidence="3 6" id="KW-0812">Transmembrane</keyword>
<sequence length="211" mass="21982">MDLSTLLAFGLAAAVISLVPGPDMMFIIAHGVGRGRRAGVVAAVGMSSGLAVHTVLTAAGLGALLLAAPAVLEGLRIAGAIFLIYLAVSAWRSSRAQSVADDDAAVVPPRSLRKTYVMAMLTNLANPKVILFYLAFLPQFLTEGGWPAWAQFLVLGAVLICVGLCVDGTVGFVSGALSELLQRRPAVQRWLDRVSAAIFGGLAVRLVADSR</sequence>
<feature type="transmembrane region" description="Helical" evidence="6">
    <location>
        <begin position="40"/>
        <end position="68"/>
    </location>
</feature>
<keyword evidence="2" id="KW-1003">Cell membrane</keyword>
<evidence type="ECO:0000256" key="5">
    <source>
        <dbReference type="ARBA" id="ARBA00023136"/>
    </source>
</evidence>
<dbReference type="KEGG" id="lmoi:VV02_22700"/>
<dbReference type="OrthoDB" id="3175972at2"/>
<dbReference type="Pfam" id="PF01810">
    <property type="entry name" value="LysE"/>
    <property type="match status" value="1"/>
</dbReference>
<evidence type="ECO:0000256" key="4">
    <source>
        <dbReference type="ARBA" id="ARBA00022989"/>
    </source>
</evidence>
<keyword evidence="4 6" id="KW-1133">Transmembrane helix</keyword>
<reference evidence="7 8" key="1">
    <citation type="submission" date="2015-03" db="EMBL/GenBank/DDBJ databases">
        <title>Luteipulveratus halotolerans sp. nov., a novel actinobacterium (Dermacoccaceae) from Sarawak, Malaysia.</title>
        <authorList>
            <person name="Juboi H."/>
            <person name="Basik A."/>
            <person name="Shamsul S.S."/>
            <person name="Arnold P."/>
            <person name="Schmitt E.K."/>
            <person name="Sanglier J.-J."/>
            <person name="Yeo T."/>
        </authorList>
    </citation>
    <scope>NUCLEOTIDE SEQUENCE [LARGE SCALE GENOMIC DNA]</scope>
    <source>
        <strain evidence="7 8">MN07-A0370</strain>
    </source>
</reference>
<gene>
    <name evidence="7" type="ORF">VV02_22700</name>
</gene>
<dbReference type="EMBL" id="CP011112">
    <property type="protein sequence ID" value="AKU18015.1"/>
    <property type="molecule type" value="Genomic_DNA"/>
</dbReference>
<dbReference type="PANTHER" id="PTHR30086">
    <property type="entry name" value="ARGININE EXPORTER PROTEIN ARGO"/>
    <property type="match status" value="1"/>
</dbReference>
<name>A0A0K1JN57_9MICO</name>
<keyword evidence="5 6" id="KW-0472">Membrane</keyword>
<dbReference type="InterPro" id="IPR001123">
    <property type="entry name" value="LeuE-type"/>
</dbReference>
<dbReference type="STRING" id="571913.VV02_22700"/>
<evidence type="ECO:0000313" key="7">
    <source>
        <dbReference type="EMBL" id="AKU18015.1"/>
    </source>
</evidence>
<dbReference type="Proteomes" id="UP000066480">
    <property type="component" value="Chromosome"/>
</dbReference>
<protein>
    <submittedName>
        <fullName evidence="7">Lysine transporter LysE</fullName>
    </submittedName>
</protein>
<feature type="transmembrane region" description="Helical" evidence="6">
    <location>
        <begin position="74"/>
        <end position="94"/>
    </location>
</feature>